<feature type="domain" description="RNA polymerase sigma-70 region 2" evidence="1">
    <location>
        <begin position="46"/>
        <end position="79"/>
    </location>
</feature>
<dbReference type="GO" id="GO:0003700">
    <property type="term" value="F:DNA-binding transcription factor activity"/>
    <property type="evidence" value="ECO:0007669"/>
    <property type="project" value="InterPro"/>
</dbReference>
<dbReference type="InterPro" id="IPR013325">
    <property type="entry name" value="RNA_pol_sigma_r2"/>
</dbReference>
<dbReference type="OrthoDB" id="3190733at2"/>
<keyword evidence="3" id="KW-1185">Reference proteome</keyword>
<sequence>MVYEDRDKFIKDNIPFIIKTIVGVTKRYVEVENSEELGIALEAFNDLLDTYDEEKGNFHSYAKVVIKNKLIDHIRKQAKVTVVSIEEYHAIKENSDNEAIVRQELIHYREILKEHGISYELLASHKPVHKQTKDMVVELALMILRSKQMVLHLKEKKRLPITQINKEYGASVRFIKSHKHTITAIILAHEYNIQCVIDYLGYER</sequence>
<dbReference type="Proteomes" id="UP000279029">
    <property type="component" value="Chromosome"/>
</dbReference>
<name>A0A3P7PBS9_9FIRM</name>
<proteinExistence type="predicted"/>
<evidence type="ECO:0000313" key="2">
    <source>
        <dbReference type="EMBL" id="VDN47613.1"/>
    </source>
</evidence>
<dbReference type="InterPro" id="IPR007627">
    <property type="entry name" value="RNA_pol_sigma70_r2"/>
</dbReference>
<dbReference type="GO" id="GO:0006352">
    <property type="term" value="P:DNA-templated transcription initiation"/>
    <property type="evidence" value="ECO:0007669"/>
    <property type="project" value="InterPro"/>
</dbReference>
<dbReference type="Pfam" id="PF04542">
    <property type="entry name" value="Sigma70_r2"/>
    <property type="match status" value="1"/>
</dbReference>
<dbReference type="EMBL" id="LR130778">
    <property type="protein sequence ID" value="VDN47613.1"/>
    <property type="molecule type" value="Genomic_DNA"/>
</dbReference>
<dbReference type="KEGG" id="cbar:PATL70BA_1724"/>
<accession>A0A3P7PBS9</accession>
<protein>
    <recommendedName>
        <fullName evidence="1">RNA polymerase sigma-70 region 2 domain-containing protein</fullName>
    </recommendedName>
</protein>
<dbReference type="RefSeq" id="WP_125136894.1">
    <property type="nucleotide sequence ID" value="NZ_LR130778.1"/>
</dbReference>
<dbReference type="SUPFAM" id="SSF88946">
    <property type="entry name" value="Sigma2 domain of RNA polymerase sigma factors"/>
    <property type="match status" value="1"/>
</dbReference>
<organism evidence="2 3">
    <name type="scientific">Petrocella atlantisensis</name>
    <dbReference type="NCBI Taxonomy" id="2173034"/>
    <lineage>
        <taxon>Bacteria</taxon>
        <taxon>Bacillati</taxon>
        <taxon>Bacillota</taxon>
        <taxon>Clostridia</taxon>
        <taxon>Lachnospirales</taxon>
        <taxon>Vallitaleaceae</taxon>
        <taxon>Petrocella</taxon>
    </lineage>
</organism>
<evidence type="ECO:0000259" key="1">
    <source>
        <dbReference type="Pfam" id="PF04542"/>
    </source>
</evidence>
<dbReference type="NCBIfam" id="TIGR02937">
    <property type="entry name" value="sigma70-ECF"/>
    <property type="match status" value="1"/>
</dbReference>
<gene>
    <name evidence="2" type="ORF">PATL70BA_1724</name>
</gene>
<dbReference type="InterPro" id="IPR014284">
    <property type="entry name" value="RNA_pol_sigma-70_dom"/>
</dbReference>
<evidence type="ECO:0000313" key="3">
    <source>
        <dbReference type="Proteomes" id="UP000279029"/>
    </source>
</evidence>
<reference evidence="2 3" key="1">
    <citation type="submission" date="2018-09" db="EMBL/GenBank/DDBJ databases">
        <authorList>
            <person name="Postec A."/>
        </authorList>
    </citation>
    <scope>NUCLEOTIDE SEQUENCE [LARGE SCALE GENOMIC DNA]</scope>
    <source>
        <strain evidence="2">70B-A</strain>
    </source>
</reference>
<dbReference type="AlphaFoldDB" id="A0A3P7PBS9"/>